<keyword evidence="1" id="KW-0805">Transcription regulation</keyword>
<accession>A0A9W6R5I3</accession>
<dbReference type="InterPro" id="IPR011711">
    <property type="entry name" value="GntR_C"/>
</dbReference>
<evidence type="ECO:0000313" key="5">
    <source>
        <dbReference type="EMBL" id="GLY67997.1"/>
    </source>
</evidence>
<keyword evidence="3" id="KW-0804">Transcription</keyword>
<dbReference type="SMART" id="SM00895">
    <property type="entry name" value="FCD"/>
    <property type="match status" value="1"/>
</dbReference>
<keyword evidence="2" id="KW-0238">DNA-binding</keyword>
<dbReference type="Pfam" id="PF07729">
    <property type="entry name" value="FCD"/>
    <property type="match status" value="1"/>
</dbReference>
<dbReference type="SMART" id="SM00345">
    <property type="entry name" value="HTH_GNTR"/>
    <property type="match status" value="1"/>
</dbReference>
<feature type="domain" description="HTH gntR-type" evidence="4">
    <location>
        <begin position="16"/>
        <end position="83"/>
    </location>
</feature>
<dbReference type="CDD" id="cd07377">
    <property type="entry name" value="WHTH_GntR"/>
    <property type="match status" value="1"/>
</dbReference>
<dbReference type="Gene3D" id="1.10.10.10">
    <property type="entry name" value="Winged helix-like DNA-binding domain superfamily/Winged helix DNA-binding domain"/>
    <property type="match status" value="1"/>
</dbReference>
<evidence type="ECO:0000256" key="3">
    <source>
        <dbReference type="ARBA" id="ARBA00023163"/>
    </source>
</evidence>
<dbReference type="EMBL" id="BSTI01000010">
    <property type="protein sequence ID" value="GLY67997.1"/>
    <property type="molecule type" value="Genomic_DNA"/>
</dbReference>
<dbReference type="PANTHER" id="PTHR43537:SF24">
    <property type="entry name" value="GLUCONATE OPERON TRANSCRIPTIONAL REPRESSOR"/>
    <property type="match status" value="1"/>
</dbReference>
<keyword evidence="6" id="KW-1185">Reference proteome</keyword>
<dbReference type="InterPro" id="IPR036390">
    <property type="entry name" value="WH_DNA-bd_sf"/>
</dbReference>
<dbReference type="SUPFAM" id="SSF46785">
    <property type="entry name" value="Winged helix' DNA-binding domain"/>
    <property type="match status" value="1"/>
</dbReference>
<dbReference type="Pfam" id="PF00392">
    <property type="entry name" value="GntR"/>
    <property type="match status" value="1"/>
</dbReference>
<comment type="caution">
    <text evidence="5">The sequence shown here is derived from an EMBL/GenBank/DDBJ whole genome shotgun (WGS) entry which is preliminary data.</text>
</comment>
<dbReference type="AlphaFoldDB" id="A0A9W6R5I3"/>
<dbReference type="InterPro" id="IPR008920">
    <property type="entry name" value="TF_FadR/GntR_C"/>
</dbReference>
<proteinExistence type="predicted"/>
<sequence>MSSLQAGAVNVVRTAAPVREEVVRLIRMDILEQRLRPGDRLVESALCTRYGVSRTVIREALRQLESERLITMRPHRGPIVTVLTAHEIRSIYEVRAALEGLAGELFAARASDAQAAALLDHVTLMEDRMLAADLAERNRLKDRFYAILLAGVGNDVLEADLAGVHARIGQFRHYAFTDDERVRSSLLQVRRIADAAADRRDPGAARAACESHIHQAGQLAVAEYQRRLS</sequence>
<dbReference type="InterPro" id="IPR000524">
    <property type="entry name" value="Tscrpt_reg_HTH_GntR"/>
</dbReference>
<reference evidence="5" key="1">
    <citation type="submission" date="2023-03" db="EMBL/GenBank/DDBJ databases">
        <title>Amycolatopsis taiwanensis NBRC 103393.</title>
        <authorList>
            <person name="Ichikawa N."/>
            <person name="Sato H."/>
            <person name="Tonouchi N."/>
        </authorList>
    </citation>
    <scope>NUCLEOTIDE SEQUENCE</scope>
    <source>
        <strain evidence="5">NBRC 103393</strain>
    </source>
</reference>
<name>A0A9W6R5I3_9PSEU</name>
<dbReference type="PROSITE" id="PS50949">
    <property type="entry name" value="HTH_GNTR"/>
    <property type="match status" value="1"/>
</dbReference>
<evidence type="ECO:0000256" key="1">
    <source>
        <dbReference type="ARBA" id="ARBA00023015"/>
    </source>
</evidence>
<dbReference type="PANTHER" id="PTHR43537">
    <property type="entry name" value="TRANSCRIPTIONAL REGULATOR, GNTR FAMILY"/>
    <property type="match status" value="1"/>
</dbReference>
<evidence type="ECO:0000256" key="2">
    <source>
        <dbReference type="ARBA" id="ARBA00023125"/>
    </source>
</evidence>
<dbReference type="GO" id="GO:0003700">
    <property type="term" value="F:DNA-binding transcription factor activity"/>
    <property type="evidence" value="ECO:0007669"/>
    <property type="project" value="InterPro"/>
</dbReference>
<dbReference type="GO" id="GO:0003677">
    <property type="term" value="F:DNA binding"/>
    <property type="evidence" value="ECO:0007669"/>
    <property type="project" value="UniProtKB-KW"/>
</dbReference>
<dbReference type="SUPFAM" id="SSF48008">
    <property type="entry name" value="GntR ligand-binding domain-like"/>
    <property type="match status" value="1"/>
</dbReference>
<dbReference type="Gene3D" id="1.20.120.530">
    <property type="entry name" value="GntR ligand-binding domain-like"/>
    <property type="match status" value="1"/>
</dbReference>
<dbReference type="Proteomes" id="UP001165136">
    <property type="component" value="Unassembled WGS sequence"/>
</dbReference>
<dbReference type="RefSeq" id="WP_285488139.1">
    <property type="nucleotide sequence ID" value="NZ_BSTI01000010.1"/>
</dbReference>
<gene>
    <name evidence="5" type="ORF">Atai01_46160</name>
</gene>
<evidence type="ECO:0000259" key="4">
    <source>
        <dbReference type="PROSITE" id="PS50949"/>
    </source>
</evidence>
<protein>
    <submittedName>
        <fullName evidence="5">GntR family transcriptional regulator</fullName>
    </submittedName>
</protein>
<dbReference type="InterPro" id="IPR036388">
    <property type="entry name" value="WH-like_DNA-bd_sf"/>
</dbReference>
<organism evidence="5 6">
    <name type="scientific">Amycolatopsis taiwanensis</name>
    <dbReference type="NCBI Taxonomy" id="342230"/>
    <lineage>
        <taxon>Bacteria</taxon>
        <taxon>Bacillati</taxon>
        <taxon>Actinomycetota</taxon>
        <taxon>Actinomycetes</taxon>
        <taxon>Pseudonocardiales</taxon>
        <taxon>Pseudonocardiaceae</taxon>
        <taxon>Amycolatopsis</taxon>
    </lineage>
</organism>
<evidence type="ECO:0000313" key="6">
    <source>
        <dbReference type="Proteomes" id="UP001165136"/>
    </source>
</evidence>